<dbReference type="AlphaFoldDB" id="A0A2S7X6I5"/>
<reference evidence="2" key="4">
    <citation type="submission" date="2023-01" db="EMBL/GenBank/DDBJ databases">
        <title>Draft genome sequence of Aliivibrio sifiae strain NBRC 105001.</title>
        <authorList>
            <person name="Sun Q."/>
            <person name="Mori K."/>
        </authorList>
    </citation>
    <scope>NUCLEOTIDE SEQUENCE</scope>
    <source>
        <strain evidence="2">NBRC 105001</strain>
    </source>
</reference>
<sequence>MKVISFIVFLFLFSTTFAQANVHKWKNKTFETYSDKTQVQFVLVNRYNQSADYYLRIDNKSFPTKLTLKPNQEIELDITVKTPPSQTTKKKVCTRMVSDSPNSYEVCTNLSFKRH</sequence>
<evidence type="ECO:0000313" key="2">
    <source>
        <dbReference type="EMBL" id="GLR74150.1"/>
    </source>
</evidence>
<evidence type="ECO:0000256" key="1">
    <source>
        <dbReference type="SAM" id="SignalP"/>
    </source>
</evidence>
<protein>
    <submittedName>
        <fullName evidence="3">Uncharacterized protein</fullName>
    </submittedName>
</protein>
<dbReference type="OrthoDB" id="5879942at2"/>
<reference evidence="3 4" key="2">
    <citation type="submission" date="2016-12" db="EMBL/GenBank/DDBJ databases">
        <title>Diversity of luminous bacteria.</title>
        <authorList>
            <person name="Yoshizawa S."/>
            <person name="Kogure K."/>
        </authorList>
    </citation>
    <scope>NUCLEOTIDE SEQUENCE [LARGE SCALE GENOMIC DNA]</scope>
    <source>
        <strain evidence="3 4">NBRC 105001</strain>
    </source>
</reference>
<dbReference type="Proteomes" id="UP000239273">
    <property type="component" value="Unassembled WGS sequence"/>
</dbReference>
<dbReference type="Proteomes" id="UP001156660">
    <property type="component" value="Unassembled WGS sequence"/>
</dbReference>
<evidence type="ECO:0000313" key="5">
    <source>
        <dbReference type="Proteomes" id="UP001156660"/>
    </source>
</evidence>
<feature type="signal peptide" evidence="1">
    <location>
        <begin position="1"/>
        <end position="20"/>
    </location>
</feature>
<keyword evidence="1" id="KW-0732">Signal</keyword>
<feature type="chain" id="PRO_5015528575" evidence="1">
    <location>
        <begin position="21"/>
        <end position="115"/>
    </location>
</feature>
<reference evidence="2" key="1">
    <citation type="journal article" date="2014" name="Int. J. Syst. Evol. Microbiol.">
        <title>Complete genome of a new Firmicutes species belonging to the dominant human colonic microbiota ('Ruminococcus bicirculans') reveals two chromosomes and a selective capacity to utilize plant glucans.</title>
        <authorList>
            <consortium name="NISC Comparative Sequencing Program"/>
            <person name="Wegmann U."/>
            <person name="Louis P."/>
            <person name="Goesmann A."/>
            <person name="Henrissat B."/>
            <person name="Duncan S.H."/>
            <person name="Flint H.J."/>
        </authorList>
    </citation>
    <scope>NUCLEOTIDE SEQUENCE</scope>
    <source>
        <strain evidence="2">NBRC 105001</strain>
    </source>
</reference>
<reference evidence="5" key="3">
    <citation type="journal article" date="2019" name="Int. J. Syst. Evol. Microbiol.">
        <title>The Global Catalogue of Microorganisms (GCM) 10K type strain sequencing project: providing services to taxonomists for standard genome sequencing and annotation.</title>
        <authorList>
            <consortium name="The Broad Institute Genomics Platform"/>
            <consortium name="The Broad Institute Genome Sequencing Center for Infectious Disease"/>
            <person name="Wu L."/>
            <person name="Ma J."/>
        </authorList>
    </citation>
    <scope>NUCLEOTIDE SEQUENCE [LARGE SCALE GENOMIC DNA]</scope>
    <source>
        <strain evidence="5">NBRC 105001</strain>
    </source>
</reference>
<gene>
    <name evidence="3" type="ORF">BTO23_11400</name>
    <name evidence="2" type="ORF">GCM10007855_10240</name>
</gene>
<evidence type="ECO:0000313" key="4">
    <source>
        <dbReference type="Proteomes" id="UP000239273"/>
    </source>
</evidence>
<comment type="caution">
    <text evidence="3">The sequence shown here is derived from an EMBL/GenBank/DDBJ whole genome shotgun (WGS) entry which is preliminary data.</text>
</comment>
<keyword evidence="5" id="KW-1185">Reference proteome</keyword>
<organism evidence="3 4">
    <name type="scientific">Aliivibrio sifiae</name>
    <dbReference type="NCBI Taxonomy" id="566293"/>
    <lineage>
        <taxon>Bacteria</taxon>
        <taxon>Pseudomonadati</taxon>
        <taxon>Pseudomonadota</taxon>
        <taxon>Gammaproteobacteria</taxon>
        <taxon>Vibrionales</taxon>
        <taxon>Vibrionaceae</taxon>
        <taxon>Aliivibrio</taxon>
    </lineage>
</organism>
<dbReference type="EMBL" id="MSCP01000002">
    <property type="protein sequence ID" value="PQJ86745.1"/>
    <property type="molecule type" value="Genomic_DNA"/>
</dbReference>
<accession>A0A2S7X6I5</accession>
<name>A0A2S7X6I5_9GAMM</name>
<dbReference type="RefSeq" id="WP_061003280.1">
    <property type="nucleotide sequence ID" value="NZ_BSOU01000002.1"/>
</dbReference>
<evidence type="ECO:0000313" key="3">
    <source>
        <dbReference type="EMBL" id="PQJ86745.1"/>
    </source>
</evidence>
<dbReference type="EMBL" id="BSOU01000002">
    <property type="protein sequence ID" value="GLR74150.1"/>
    <property type="molecule type" value="Genomic_DNA"/>
</dbReference>
<proteinExistence type="predicted"/>